<keyword evidence="2" id="KW-1185">Reference proteome</keyword>
<dbReference type="OrthoDB" id="3788716at2"/>
<dbReference type="Proteomes" id="UP000295198">
    <property type="component" value="Unassembled WGS sequence"/>
</dbReference>
<dbReference type="InterPro" id="IPR042184">
    <property type="entry name" value="YqeY/Aim41_N"/>
</dbReference>
<proteinExistence type="predicted"/>
<accession>A0A4Q4ZCF6</accession>
<evidence type="ECO:0000313" key="1">
    <source>
        <dbReference type="EMBL" id="RYP85730.1"/>
    </source>
</evidence>
<organism evidence="1 2">
    <name type="scientific">Nocardioides guangzhouensis</name>
    <dbReference type="NCBI Taxonomy" id="2497878"/>
    <lineage>
        <taxon>Bacteria</taxon>
        <taxon>Bacillati</taxon>
        <taxon>Actinomycetota</taxon>
        <taxon>Actinomycetes</taxon>
        <taxon>Propionibacteriales</taxon>
        <taxon>Nocardioidaceae</taxon>
        <taxon>Nocardioides</taxon>
    </lineage>
</organism>
<name>A0A4Q4ZCF6_9ACTN</name>
<sequence length="109" mass="11341">MSAALRHRDRDAVRVLRTVLAAVANAEAQPYSDETPTRLRADGPIAGSTGGLGAAEVARRDLDPDTILAIVAGERDERLAAADDLAGRGAYDAAGALLAEATLLERYLG</sequence>
<evidence type="ECO:0000313" key="2">
    <source>
        <dbReference type="Proteomes" id="UP000295198"/>
    </source>
</evidence>
<dbReference type="EMBL" id="SDKM01000015">
    <property type="protein sequence ID" value="RYP85730.1"/>
    <property type="molecule type" value="Genomic_DNA"/>
</dbReference>
<gene>
    <name evidence="1" type="ORF">EKO23_11945</name>
</gene>
<dbReference type="AlphaFoldDB" id="A0A4Q4ZCF6"/>
<dbReference type="Gene3D" id="1.10.1510.10">
    <property type="entry name" value="Uncharacterised protein YqeY/AIM41 PF09424, N-terminal domain"/>
    <property type="match status" value="1"/>
</dbReference>
<comment type="caution">
    <text evidence="1">The sequence shown here is derived from an EMBL/GenBank/DDBJ whole genome shotgun (WGS) entry which is preliminary data.</text>
</comment>
<reference evidence="1 2" key="1">
    <citation type="submission" date="2019-01" db="EMBL/GenBank/DDBJ databases">
        <title>Nocardioides guangzhouensis sp. nov., an actinobacterium isolated from soil.</title>
        <authorList>
            <person name="Fu Y."/>
            <person name="Cai Y."/>
            <person name="Lin Z."/>
            <person name="Chen P."/>
        </authorList>
    </citation>
    <scope>NUCLEOTIDE SEQUENCE [LARGE SCALE GENOMIC DNA]</scope>
    <source>
        <strain evidence="1 2">130</strain>
    </source>
</reference>
<protein>
    <submittedName>
        <fullName evidence="1">Uncharacterized protein</fullName>
    </submittedName>
</protein>